<reference evidence="2 3" key="1">
    <citation type="submission" date="2024-09" db="EMBL/GenBank/DDBJ databases">
        <title>The Natural Products Discovery Center: Release of the First 8490 Sequenced Strains for Exploring Actinobacteria Biosynthetic Diversity.</title>
        <authorList>
            <person name="Kalkreuter E."/>
            <person name="Kautsar S.A."/>
            <person name="Yang D."/>
            <person name="Bader C.D."/>
            <person name="Teijaro C.N."/>
            <person name="Fluegel L."/>
            <person name="Davis C.M."/>
            <person name="Simpson J.R."/>
            <person name="Lauterbach L."/>
            <person name="Steele A.D."/>
            <person name="Gui C."/>
            <person name="Meng S."/>
            <person name="Li G."/>
            <person name="Viehrig K."/>
            <person name="Ye F."/>
            <person name="Su P."/>
            <person name="Kiefer A.F."/>
            <person name="Nichols A."/>
            <person name="Cepeda A.J."/>
            <person name="Yan W."/>
            <person name="Fan B."/>
            <person name="Jiang Y."/>
            <person name="Adhikari A."/>
            <person name="Zheng C.-J."/>
            <person name="Schuster L."/>
            <person name="Cowan T.M."/>
            <person name="Smanski M.J."/>
            <person name="Chevrette M.G."/>
            <person name="De Carvalho L.P.S."/>
            <person name="Shen B."/>
        </authorList>
    </citation>
    <scope>NUCLEOTIDE SEQUENCE [LARGE SCALE GENOMIC DNA]</scope>
    <source>
        <strain evidence="2 3">NPDC058328</strain>
    </source>
</reference>
<keyword evidence="3" id="KW-1185">Reference proteome</keyword>
<gene>
    <name evidence="2" type="ORF">ACFVZC_06110</name>
</gene>
<feature type="region of interest" description="Disordered" evidence="1">
    <location>
        <begin position="56"/>
        <end position="81"/>
    </location>
</feature>
<sequence length="223" mass="23352">MRHDYLSELPNAKPEGRRIMRATTSPTARRTRRPRVLVAASAVAVLGMITLAGCGSDDSSPSGSGGSATATPGEAAATAAPVTMKDPWVKAAESGMTGAFGTLVNRTDADITVVSATSGASRTTELHEVADVDGKMVMRPKEDGFVIPAKGSHRLEPGSDHLMLMRLADAVKPGDEVPVTLTFKDGRTLEFTAVAKQFAGGKENYEPGESGMKDSGMSDMKKD</sequence>
<accession>A0ABW6Q1B9</accession>
<feature type="region of interest" description="Disordered" evidence="1">
    <location>
        <begin position="1"/>
        <end position="33"/>
    </location>
</feature>
<dbReference type="PANTHER" id="PTHR36302:SF1">
    <property type="entry name" value="COPPER CHAPERONE PCU(A)C"/>
    <property type="match status" value="1"/>
</dbReference>
<dbReference type="Proteomes" id="UP001601627">
    <property type="component" value="Unassembled WGS sequence"/>
</dbReference>
<dbReference type="InterPro" id="IPR058248">
    <property type="entry name" value="Lxx211020-like"/>
</dbReference>
<dbReference type="PANTHER" id="PTHR36302">
    <property type="entry name" value="BLR7088 PROTEIN"/>
    <property type="match status" value="1"/>
</dbReference>
<dbReference type="InterPro" id="IPR036182">
    <property type="entry name" value="PCuAC_sf"/>
</dbReference>
<protein>
    <submittedName>
        <fullName evidence="2">Copper chaperone PCu(A)C</fullName>
    </submittedName>
</protein>
<organism evidence="2 3">
    <name type="scientific">Streptomyces marokkonensis</name>
    <dbReference type="NCBI Taxonomy" id="324855"/>
    <lineage>
        <taxon>Bacteria</taxon>
        <taxon>Bacillati</taxon>
        <taxon>Actinomycetota</taxon>
        <taxon>Actinomycetes</taxon>
        <taxon>Kitasatosporales</taxon>
        <taxon>Streptomycetaceae</taxon>
        <taxon>Streptomyces</taxon>
    </lineage>
</organism>
<dbReference type="RefSeq" id="WP_388233476.1">
    <property type="nucleotide sequence ID" value="NZ_JBHVZQ010000003.1"/>
</dbReference>
<dbReference type="SUPFAM" id="SSF110087">
    <property type="entry name" value="DR1885-like metal-binding protein"/>
    <property type="match status" value="1"/>
</dbReference>
<comment type="caution">
    <text evidence="2">The sequence shown here is derived from an EMBL/GenBank/DDBJ whole genome shotgun (WGS) entry which is preliminary data.</text>
</comment>
<evidence type="ECO:0000256" key="1">
    <source>
        <dbReference type="SAM" id="MobiDB-lite"/>
    </source>
</evidence>
<dbReference type="InterPro" id="IPR007410">
    <property type="entry name" value="LpqE-like"/>
</dbReference>
<evidence type="ECO:0000313" key="2">
    <source>
        <dbReference type="EMBL" id="MFF1272971.1"/>
    </source>
</evidence>
<evidence type="ECO:0000313" key="3">
    <source>
        <dbReference type="Proteomes" id="UP001601627"/>
    </source>
</evidence>
<dbReference type="Pfam" id="PF04314">
    <property type="entry name" value="PCuAC"/>
    <property type="match status" value="1"/>
</dbReference>
<proteinExistence type="predicted"/>
<feature type="region of interest" description="Disordered" evidence="1">
    <location>
        <begin position="200"/>
        <end position="223"/>
    </location>
</feature>
<dbReference type="Gene3D" id="2.60.40.1890">
    <property type="entry name" value="PCu(A)C copper chaperone"/>
    <property type="match status" value="1"/>
</dbReference>
<dbReference type="EMBL" id="JBHVZQ010000003">
    <property type="protein sequence ID" value="MFF1272971.1"/>
    <property type="molecule type" value="Genomic_DNA"/>
</dbReference>
<name>A0ABW6Q1B9_9ACTN</name>